<dbReference type="InterPro" id="IPR009081">
    <property type="entry name" value="PP-bd_ACP"/>
</dbReference>
<dbReference type="PROSITE" id="PS50075">
    <property type="entry name" value="CARRIER"/>
    <property type="match status" value="1"/>
</dbReference>
<dbReference type="HAMAP" id="MF_01217">
    <property type="entry name" value="Acyl_carrier"/>
    <property type="match status" value="1"/>
</dbReference>
<dbReference type="PANTHER" id="PTHR20863:SF76">
    <property type="entry name" value="CARRIER DOMAIN-CONTAINING PROTEIN"/>
    <property type="match status" value="1"/>
</dbReference>
<organism evidence="11 12">
    <name type="scientific">Eubacterium album</name>
    <dbReference type="NCBI Taxonomy" id="2978477"/>
    <lineage>
        <taxon>Bacteria</taxon>
        <taxon>Bacillati</taxon>
        <taxon>Bacillota</taxon>
        <taxon>Clostridia</taxon>
        <taxon>Eubacteriales</taxon>
        <taxon>Eubacteriaceae</taxon>
        <taxon>Eubacterium</taxon>
    </lineage>
</organism>
<reference evidence="11" key="1">
    <citation type="submission" date="2022-09" db="EMBL/GenBank/DDBJ databases">
        <title>Eubacterium sp. LFL-14 isolated from human feces.</title>
        <authorList>
            <person name="Liu F."/>
        </authorList>
    </citation>
    <scope>NUCLEOTIDE SEQUENCE</scope>
    <source>
        <strain evidence="11">LFL-14</strain>
    </source>
</reference>
<evidence type="ECO:0000256" key="4">
    <source>
        <dbReference type="ARBA" id="ARBA00022832"/>
    </source>
</evidence>
<dbReference type="InterPro" id="IPR003231">
    <property type="entry name" value="ACP"/>
</dbReference>
<comment type="PTM">
    <text evidence="9">4'-phosphopantetheine is transferred from CoA to a specific serine of apo-ACP by acpS.</text>
</comment>
<comment type="caution">
    <text evidence="11">The sequence shown here is derived from an EMBL/GenBank/DDBJ whole genome shotgun (WGS) entry which is preliminary data.</text>
</comment>
<protein>
    <recommendedName>
        <fullName evidence="7 8">Acyl carrier protein</fullName>
        <shortName evidence="7">ACP</shortName>
    </recommendedName>
</protein>
<evidence type="ECO:0000256" key="8">
    <source>
        <dbReference type="NCBIfam" id="TIGR00517"/>
    </source>
</evidence>
<proteinExistence type="inferred from homology"/>
<comment type="function">
    <text evidence="7 9">Carrier of the growing fatty acid chain in fatty acid biosynthesis.</text>
</comment>
<feature type="modified residue" description="O-(pantetheine 4'-phosphoryl)serine" evidence="7">
    <location>
        <position position="33"/>
    </location>
</feature>
<dbReference type="Gene3D" id="1.10.1200.10">
    <property type="entry name" value="ACP-like"/>
    <property type="match status" value="1"/>
</dbReference>
<evidence type="ECO:0000313" key="11">
    <source>
        <dbReference type="EMBL" id="MCT7398251.1"/>
    </source>
</evidence>
<evidence type="ECO:0000256" key="1">
    <source>
        <dbReference type="ARBA" id="ARBA00022450"/>
    </source>
</evidence>
<feature type="domain" description="Carrier" evidence="10">
    <location>
        <begin position="1"/>
        <end position="73"/>
    </location>
</feature>
<dbReference type="PANTHER" id="PTHR20863">
    <property type="entry name" value="ACYL CARRIER PROTEIN"/>
    <property type="match status" value="1"/>
</dbReference>
<keyword evidence="5 7" id="KW-0443">Lipid metabolism</keyword>
<keyword evidence="1 7" id="KW-0596">Phosphopantetheine</keyword>
<evidence type="ECO:0000256" key="9">
    <source>
        <dbReference type="RuleBase" id="RU003545"/>
    </source>
</evidence>
<dbReference type="Proteomes" id="UP001431199">
    <property type="component" value="Unassembled WGS sequence"/>
</dbReference>
<keyword evidence="4 7" id="KW-0276">Fatty acid metabolism</keyword>
<keyword evidence="6 7" id="KW-0275">Fatty acid biosynthesis</keyword>
<keyword evidence="7" id="KW-0963">Cytoplasm</keyword>
<keyword evidence="3 7" id="KW-0597">Phosphoprotein</keyword>
<evidence type="ECO:0000256" key="7">
    <source>
        <dbReference type="HAMAP-Rule" id="MF_01217"/>
    </source>
</evidence>
<evidence type="ECO:0000256" key="3">
    <source>
        <dbReference type="ARBA" id="ARBA00022553"/>
    </source>
</evidence>
<dbReference type="Pfam" id="PF00550">
    <property type="entry name" value="PP-binding"/>
    <property type="match status" value="1"/>
</dbReference>
<comment type="subcellular location">
    <subcellularLocation>
        <location evidence="7">Cytoplasm</location>
    </subcellularLocation>
</comment>
<keyword evidence="12" id="KW-1185">Reference proteome</keyword>
<dbReference type="NCBIfam" id="NF002148">
    <property type="entry name" value="PRK00982.1-2"/>
    <property type="match status" value="1"/>
</dbReference>
<evidence type="ECO:0000256" key="6">
    <source>
        <dbReference type="ARBA" id="ARBA00023160"/>
    </source>
</evidence>
<name>A0ABT2M039_9FIRM</name>
<keyword evidence="2 7" id="KW-0444">Lipid biosynthesis</keyword>
<dbReference type="SUPFAM" id="SSF47336">
    <property type="entry name" value="ACP-like"/>
    <property type="match status" value="1"/>
</dbReference>
<evidence type="ECO:0000259" key="10">
    <source>
        <dbReference type="PROSITE" id="PS50075"/>
    </source>
</evidence>
<sequence>MVEKIIELAKENLSIDGEITATSSFKEDLEVDSLDLMELVMALEDEFNVEIPSEELQNIKTVQDVADYLTSKGVEA</sequence>
<evidence type="ECO:0000313" key="12">
    <source>
        <dbReference type="Proteomes" id="UP001431199"/>
    </source>
</evidence>
<dbReference type="NCBIfam" id="NF002150">
    <property type="entry name" value="PRK00982.1-4"/>
    <property type="match status" value="1"/>
</dbReference>
<dbReference type="NCBIfam" id="TIGR00517">
    <property type="entry name" value="acyl_carrier"/>
    <property type="match status" value="1"/>
</dbReference>
<comment type="similarity">
    <text evidence="7">Belongs to the acyl carrier protein (ACP) family.</text>
</comment>
<gene>
    <name evidence="7 11" type="primary">acpP</name>
    <name evidence="11" type="ORF">N5B56_03995</name>
</gene>
<evidence type="ECO:0000256" key="2">
    <source>
        <dbReference type="ARBA" id="ARBA00022516"/>
    </source>
</evidence>
<evidence type="ECO:0000256" key="5">
    <source>
        <dbReference type="ARBA" id="ARBA00023098"/>
    </source>
</evidence>
<dbReference type="EMBL" id="JAODBU010000003">
    <property type="protein sequence ID" value="MCT7398251.1"/>
    <property type="molecule type" value="Genomic_DNA"/>
</dbReference>
<comment type="PTM">
    <text evidence="7">4'-phosphopantetheine is transferred from CoA to a specific serine of apo-ACP by AcpS. This modification is essential for activity because fatty acids are bound in thioester linkage to the sulfhydryl of the prosthetic group.</text>
</comment>
<dbReference type="RefSeq" id="WP_022089919.1">
    <property type="nucleotide sequence ID" value="NZ_JAODBU010000003.1"/>
</dbReference>
<accession>A0ABT2M039</accession>
<comment type="pathway">
    <text evidence="7 9">Lipid metabolism; fatty acid biosynthesis.</text>
</comment>
<dbReference type="InterPro" id="IPR036736">
    <property type="entry name" value="ACP-like_sf"/>
</dbReference>